<evidence type="ECO:0000313" key="6">
    <source>
        <dbReference type="Proteomes" id="UP000001497"/>
    </source>
</evidence>
<dbReference type="PRINTS" id="PR00301">
    <property type="entry name" value="HEATSHOCK70"/>
</dbReference>
<dbReference type="PROSITE" id="PS01036">
    <property type="entry name" value="HSP70_3"/>
    <property type="match status" value="1"/>
</dbReference>
<accession>A0ABN3YYH1</accession>
<keyword evidence="5" id="KW-0346">Stress response</keyword>
<keyword evidence="2 4" id="KW-0547">Nucleotide-binding</keyword>
<dbReference type="SUPFAM" id="SSF100920">
    <property type="entry name" value="Heat shock protein 70kD (HSP70), peptide-binding domain"/>
    <property type="match status" value="1"/>
</dbReference>
<protein>
    <submittedName>
        <fullName evidence="5">Heat shock protein 70</fullName>
    </submittedName>
</protein>
<evidence type="ECO:0000256" key="3">
    <source>
        <dbReference type="ARBA" id="ARBA00022840"/>
    </source>
</evidence>
<evidence type="ECO:0000256" key="2">
    <source>
        <dbReference type="ARBA" id="ARBA00022741"/>
    </source>
</evidence>
<evidence type="ECO:0000256" key="4">
    <source>
        <dbReference type="RuleBase" id="RU003322"/>
    </source>
</evidence>
<dbReference type="InterPro" id="IPR029047">
    <property type="entry name" value="HSP70_peptide-bd_sf"/>
</dbReference>
<dbReference type="Gene3D" id="3.30.420.40">
    <property type="match status" value="2"/>
</dbReference>
<organism evidence="5 6">
    <name type="scientific">Fibrobacter succinogenes (strain ATCC 19169 / S85)</name>
    <dbReference type="NCBI Taxonomy" id="59374"/>
    <lineage>
        <taxon>Bacteria</taxon>
        <taxon>Pseudomonadati</taxon>
        <taxon>Fibrobacterota</taxon>
        <taxon>Fibrobacteria</taxon>
        <taxon>Fibrobacterales</taxon>
        <taxon>Fibrobacteraceae</taxon>
        <taxon>Fibrobacter</taxon>
    </lineage>
</organism>
<name>A0ABN3YYH1_FIBSS</name>
<dbReference type="SUPFAM" id="SSF53067">
    <property type="entry name" value="Actin-like ATPase domain"/>
    <property type="match status" value="2"/>
</dbReference>
<dbReference type="Pfam" id="PF00012">
    <property type="entry name" value="HSP70"/>
    <property type="match status" value="2"/>
</dbReference>
<gene>
    <name evidence="5" type="ordered locus">Fisuc_1830</name>
</gene>
<dbReference type="Proteomes" id="UP000001497">
    <property type="component" value="Chromosome"/>
</dbReference>
<dbReference type="Gene3D" id="3.90.640.10">
    <property type="entry name" value="Actin, Chain A, domain 4"/>
    <property type="match status" value="1"/>
</dbReference>
<sequence>MTEIYGIDLGTTYSCIAEINSITKLPSVIKNQDDLATTPSIVFFDENDAPLVGGEAKRYMASDPSRAVAFIKREMSNPTFRMEIGCNEITPVKISAMILKKLVDDANINRKFRGKPPIKDVVITVPAYFGNNERELTRQAGIIAGLNVLGLLNEPTAAALYYGSRGNVFNEKTFMVYDLGGGTFDVSIMRMHNNVLETLSTDGDHHLGGVDWDAAIVDYALKVVCGESGVTYEDIKHTRDGGDMIMNAEKCKKMLSESDRAPLRFRYKGRMYMHEMRRSTFENLTAGLLKKTIDSIRNAIKISKDPNAKIDMIFLVGGSSYMPMVKERLYMEFPRVSIFLEQFEPDLAVAKGAAIQAFNIANPQSAPAAGVKIGTDLSSRSYGAGCMRTGTDEHIIDNLILRTDPMVYEGTCRHYTRNDNQTSTSVSIYENKTVEKELSVNDGVLVQRQRIEWGYPVPKGTPVDYTIRRGLDGIIHIEAMCERKKVFFEIKPEGGVSLEEMESLKQEIASYNL</sequence>
<dbReference type="Gene3D" id="2.60.34.10">
    <property type="entry name" value="Substrate Binding Domain Of DNAk, Chain A, domain 1"/>
    <property type="match status" value="1"/>
</dbReference>
<dbReference type="InterPro" id="IPR043129">
    <property type="entry name" value="ATPase_NBD"/>
</dbReference>
<evidence type="ECO:0000313" key="5">
    <source>
        <dbReference type="EMBL" id="ACX75422.1"/>
    </source>
</evidence>
<dbReference type="CDD" id="cd24029">
    <property type="entry name" value="ASKHA_NBD_HSP70_DnaK_HscA_HscC"/>
    <property type="match status" value="1"/>
</dbReference>
<dbReference type="PROSITE" id="PS00329">
    <property type="entry name" value="HSP70_2"/>
    <property type="match status" value="1"/>
</dbReference>
<dbReference type="RefSeq" id="WP_015732126.1">
    <property type="nucleotide sequence ID" value="NC_013410.1"/>
</dbReference>
<proteinExistence type="inferred from homology"/>
<dbReference type="EMBL" id="CP001792">
    <property type="protein sequence ID" value="ACX75422.1"/>
    <property type="molecule type" value="Genomic_DNA"/>
</dbReference>
<dbReference type="InterPro" id="IPR018181">
    <property type="entry name" value="Heat_shock_70_CS"/>
</dbReference>
<keyword evidence="3 4" id="KW-0067">ATP-binding</keyword>
<reference evidence="5" key="1">
    <citation type="submission" date="2009-10" db="EMBL/GenBank/DDBJ databases">
        <title>Complete sequence of Fibrobacter succinogenes subsp. succinogenes S85.</title>
        <authorList>
            <consortium name="US DOE Joint Genome Institute"/>
            <person name="Lucas S."/>
            <person name="Copeland A."/>
            <person name="Lapidus A."/>
            <person name="Glavina del Rio T."/>
            <person name="Tice H."/>
            <person name="Bruce D."/>
            <person name="Goodwin L."/>
            <person name="Pitluck S."/>
            <person name="Chertkov O."/>
            <person name="Detter J.C."/>
            <person name="Han C."/>
            <person name="Tapia R."/>
            <person name="Larimer F."/>
            <person name="Land M."/>
            <person name="Hauser L."/>
            <person name="Kyrpides N."/>
            <person name="Mikhailova N."/>
            <person name="Weimer P.J."/>
            <person name="Stevenson D.M."/>
            <person name="Boyum J."/>
            <person name="Brumm P.I."/>
            <person name="Mead D."/>
        </authorList>
    </citation>
    <scope>NUCLEOTIDE SEQUENCE [LARGE SCALE GENOMIC DNA]</scope>
    <source>
        <strain evidence="5">S85</strain>
    </source>
</reference>
<comment type="similarity">
    <text evidence="1 4">Belongs to the heat shock protein 70 family.</text>
</comment>
<dbReference type="PANTHER" id="PTHR19375">
    <property type="entry name" value="HEAT SHOCK PROTEIN 70KDA"/>
    <property type="match status" value="1"/>
</dbReference>
<dbReference type="InterPro" id="IPR013126">
    <property type="entry name" value="Hsp_70_fam"/>
</dbReference>
<dbReference type="PROSITE" id="PS00297">
    <property type="entry name" value="HSP70_1"/>
    <property type="match status" value="1"/>
</dbReference>
<evidence type="ECO:0000256" key="1">
    <source>
        <dbReference type="ARBA" id="ARBA00007381"/>
    </source>
</evidence>
<keyword evidence="6" id="KW-1185">Reference proteome</keyword>